<gene>
    <name evidence="1" type="ORF">POM88_013918</name>
</gene>
<keyword evidence="2" id="KW-1185">Reference proteome</keyword>
<reference evidence="1" key="1">
    <citation type="submission" date="2023-02" db="EMBL/GenBank/DDBJ databases">
        <title>Genome of toxic invasive species Heracleum sosnowskyi carries increased number of genes despite the absence of recent whole-genome duplications.</title>
        <authorList>
            <person name="Schelkunov M."/>
            <person name="Shtratnikova V."/>
            <person name="Makarenko M."/>
            <person name="Klepikova A."/>
            <person name="Omelchenko D."/>
            <person name="Novikova G."/>
            <person name="Obukhova E."/>
            <person name="Bogdanov V."/>
            <person name="Penin A."/>
            <person name="Logacheva M."/>
        </authorList>
    </citation>
    <scope>NUCLEOTIDE SEQUENCE</scope>
    <source>
        <strain evidence="1">Hsosn_3</strain>
        <tissue evidence="1">Leaf</tissue>
    </source>
</reference>
<sequence>MTFSDLADLETPQRRNNIDMKKHAVDWLSSSPTPASVCPSPTDISLPDIGQSVASSPIGFSSSNDPGDTILGSSSSSPNSVSWNSSTLFPVTDQPELVSEPSSGVVAPLSVSRHSSRCNFPLCATNNKTIFSFGQAGPHICGFCALNLLADMHVMVQKDTPFVMENKREIRTYNNIFAFVSFGGDVDTSADTGQGPFVFRVKGHTYHDIGSLAPPGSTPKMH</sequence>
<dbReference type="AlphaFoldDB" id="A0AAD8N3R4"/>
<reference evidence="1" key="2">
    <citation type="submission" date="2023-05" db="EMBL/GenBank/DDBJ databases">
        <authorList>
            <person name="Schelkunov M.I."/>
        </authorList>
    </citation>
    <scope>NUCLEOTIDE SEQUENCE</scope>
    <source>
        <strain evidence="1">Hsosn_3</strain>
        <tissue evidence="1">Leaf</tissue>
    </source>
</reference>
<name>A0AAD8N3R4_9APIA</name>
<dbReference type="PANTHER" id="PTHR45786">
    <property type="entry name" value="DNA BINDING PROTEIN-LIKE"/>
    <property type="match status" value="1"/>
</dbReference>
<dbReference type="PANTHER" id="PTHR45786:SF74">
    <property type="entry name" value="ATP-DEPENDENT DNA HELICASE"/>
    <property type="match status" value="1"/>
</dbReference>
<comment type="caution">
    <text evidence="1">The sequence shown here is derived from an EMBL/GenBank/DDBJ whole genome shotgun (WGS) entry which is preliminary data.</text>
</comment>
<accession>A0AAD8N3R4</accession>
<evidence type="ECO:0000313" key="2">
    <source>
        <dbReference type="Proteomes" id="UP001237642"/>
    </source>
</evidence>
<dbReference type="Proteomes" id="UP001237642">
    <property type="component" value="Unassembled WGS sequence"/>
</dbReference>
<proteinExistence type="predicted"/>
<dbReference type="EMBL" id="JAUIZM010000003">
    <property type="protein sequence ID" value="KAK1394862.1"/>
    <property type="molecule type" value="Genomic_DNA"/>
</dbReference>
<organism evidence="1 2">
    <name type="scientific">Heracleum sosnowskyi</name>
    <dbReference type="NCBI Taxonomy" id="360622"/>
    <lineage>
        <taxon>Eukaryota</taxon>
        <taxon>Viridiplantae</taxon>
        <taxon>Streptophyta</taxon>
        <taxon>Embryophyta</taxon>
        <taxon>Tracheophyta</taxon>
        <taxon>Spermatophyta</taxon>
        <taxon>Magnoliopsida</taxon>
        <taxon>eudicotyledons</taxon>
        <taxon>Gunneridae</taxon>
        <taxon>Pentapetalae</taxon>
        <taxon>asterids</taxon>
        <taxon>campanulids</taxon>
        <taxon>Apiales</taxon>
        <taxon>Apiaceae</taxon>
        <taxon>Apioideae</taxon>
        <taxon>apioid superclade</taxon>
        <taxon>Tordylieae</taxon>
        <taxon>Tordyliinae</taxon>
        <taxon>Heracleum</taxon>
    </lineage>
</organism>
<protein>
    <submittedName>
        <fullName evidence="1">Uncharacterized protein</fullName>
    </submittedName>
</protein>
<evidence type="ECO:0000313" key="1">
    <source>
        <dbReference type="EMBL" id="KAK1394862.1"/>
    </source>
</evidence>